<dbReference type="EMBL" id="JBHTBR010000005">
    <property type="protein sequence ID" value="MFC7292086.1"/>
    <property type="molecule type" value="Genomic_DNA"/>
</dbReference>
<dbReference type="SMART" id="SM00354">
    <property type="entry name" value="HTH_LACI"/>
    <property type="match status" value="1"/>
</dbReference>
<dbReference type="InterPro" id="IPR046335">
    <property type="entry name" value="LacI/GalR-like_sensor"/>
</dbReference>
<evidence type="ECO:0000313" key="6">
    <source>
        <dbReference type="Proteomes" id="UP001596492"/>
    </source>
</evidence>
<dbReference type="PANTHER" id="PTHR30146:SF153">
    <property type="entry name" value="LACTOSE OPERON REPRESSOR"/>
    <property type="match status" value="1"/>
</dbReference>
<sequence>MGSDRARSKSITLSDVAKDAGVSPMTVSRVINGEASVRESTRISVQESIRKLKYRPNIGARRLAGAKVARICLLYGNPSSSYLGELLLGAVEMAGRLGHQLVVIRAGKDFSAETLAQQYGALWDGIILPSPMGDEAETRAVIEREKIPAVFTTGRVSSPRKKLAHAFEIGIDNRAAAKTLTQRLIALGHVHIGYIKGRKDHAGTALRYQGFCEAMDEAGLEVNPLLVEQGDFTYLSGMQAAERMLTFDPRPTAIFAANDDMAAGVLGAGSRQGLILPGDLSVAGFDDSPIATSIWPHLTTVHQPVSEIGSVAVERLDGIIFPKEDAANASPAHHQWLDYTLVERASTSSPNRHS</sequence>
<name>A0ABW2ILQ5_9PROT</name>
<dbReference type="Gene3D" id="3.40.50.2300">
    <property type="match status" value="2"/>
</dbReference>
<dbReference type="Gene3D" id="1.10.260.40">
    <property type="entry name" value="lambda repressor-like DNA-binding domains"/>
    <property type="match status" value="1"/>
</dbReference>
<dbReference type="RefSeq" id="WP_382167327.1">
    <property type="nucleotide sequence ID" value="NZ_JBHTBR010000005.1"/>
</dbReference>
<dbReference type="PANTHER" id="PTHR30146">
    <property type="entry name" value="LACI-RELATED TRANSCRIPTIONAL REPRESSOR"/>
    <property type="match status" value="1"/>
</dbReference>
<accession>A0ABW2ILQ5</accession>
<dbReference type="Proteomes" id="UP001596492">
    <property type="component" value="Unassembled WGS sequence"/>
</dbReference>
<dbReference type="InterPro" id="IPR028082">
    <property type="entry name" value="Peripla_BP_I"/>
</dbReference>
<proteinExistence type="predicted"/>
<protein>
    <submittedName>
        <fullName evidence="5">LacI family DNA-binding transcriptional regulator</fullName>
    </submittedName>
</protein>
<dbReference type="Pfam" id="PF13377">
    <property type="entry name" value="Peripla_BP_3"/>
    <property type="match status" value="1"/>
</dbReference>
<dbReference type="InterPro" id="IPR000843">
    <property type="entry name" value="HTH_LacI"/>
</dbReference>
<keyword evidence="6" id="KW-1185">Reference proteome</keyword>
<dbReference type="PROSITE" id="PS50932">
    <property type="entry name" value="HTH_LACI_2"/>
    <property type="match status" value="1"/>
</dbReference>
<keyword evidence="1" id="KW-0805">Transcription regulation</keyword>
<organism evidence="5 6">
    <name type="scientific">Hirschia litorea</name>
    <dbReference type="NCBI Taxonomy" id="1199156"/>
    <lineage>
        <taxon>Bacteria</taxon>
        <taxon>Pseudomonadati</taxon>
        <taxon>Pseudomonadota</taxon>
        <taxon>Alphaproteobacteria</taxon>
        <taxon>Hyphomonadales</taxon>
        <taxon>Hyphomonadaceae</taxon>
        <taxon>Hirschia</taxon>
    </lineage>
</organism>
<dbReference type="CDD" id="cd01545">
    <property type="entry name" value="PBP1_SalR"/>
    <property type="match status" value="1"/>
</dbReference>
<dbReference type="PRINTS" id="PR00036">
    <property type="entry name" value="HTHLACI"/>
</dbReference>
<dbReference type="Pfam" id="PF00356">
    <property type="entry name" value="LacI"/>
    <property type="match status" value="1"/>
</dbReference>
<evidence type="ECO:0000256" key="3">
    <source>
        <dbReference type="ARBA" id="ARBA00023163"/>
    </source>
</evidence>
<evidence type="ECO:0000256" key="2">
    <source>
        <dbReference type="ARBA" id="ARBA00023125"/>
    </source>
</evidence>
<dbReference type="GO" id="GO:0003677">
    <property type="term" value="F:DNA binding"/>
    <property type="evidence" value="ECO:0007669"/>
    <property type="project" value="UniProtKB-KW"/>
</dbReference>
<reference evidence="6" key="1">
    <citation type="journal article" date="2019" name="Int. J. Syst. Evol. Microbiol.">
        <title>The Global Catalogue of Microorganisms (GCM) 10K type strain sequencing project: providing services to taxonomists for standard genome sequencing and annotation.</title>
        <authorList>
            <consortium name="The Broad Institute Genomics Platform"/>
            <consortium name="The Broad Institute Genome Sequencing Center for Infectious Disease"/>
            <person name="Wu L."/>
            <person name="Ma J."/>
        </authorList>
    </citation>
    <scope>NUCLEOTIDE SEQUENCE [LARGE SCALE GENOMIC DNA]</scope>
    <source>
        <strain evidence="6">CCUG 51308</strain>
    </source>
</reference>
<feature type="domain" description="HTH lacI-type" evidence="4">
    <location>
        <begin position="11"/>
        <end position="65"/>
    </location>
</feature>
<evidence type="ECO:0000313" key="5">
    <source>
        <dbReference type="EMBL" id="MFC7292086.1"/>
    </source>
</evidence>
<dbReference type="CDD" id="cd01392">
    <property type="entry name" value="HTH_LacI"/>
    <property type="match status" value="1"/>
</dbReference>
<dbReference type="SUPFAM" id="SSF47413">
    <property type="entry name" value="lambda repressor-like DNA-binding domains"/>
    <property type="match status" value="1"/>
</dbReference>
<dbReference type="SUPFAM" id="SSF53822">
    <property type="entry name" value="Periplasmic binding protein-like I"/>
    <property type="match status" value="1"/>
</dbReference>
<evidence type="ECO:0000256" key="1">
    <source>
        <dbReference type="ARBA" id="ARBA00023015"/>
    </source>
</evidence>
<gene>
    <name evidence="5" type="ORF">ACFQS8_10705</name>
</gene>
<keyword evidence="2 5" id="KW-0238">DNA-binding</keyword>
<comment type="caution">
    <text evidence="5">The sequence shown here is derived from an EMBL/GenBank/DDBJ whole genome shotgun (WGS) entry which is preliminary data.</text>
</comment>
<keyword evidence="3" id="KW-0804">Transcription</keyword>
<dbReference type="PROSITE" id="PS00356">
    <property type="entry name" value="HTH_LACI_1"/>
    <property type="match status" value="1"/>
</dbReference>
<evidence type="ECO:0000259" key="4">
    <source>
        <dbReference type="PROSITE" id="PS50932"/>
    </source>
</evidence>
<dbReference type="InterPro" id="IPR010982">
    <property type="entry name" value="Lambda_DNA-bd_dom_sf"/>
</dbReference>